<dbReference type="GO" id="GO:0005886">
    <property type="term" value="C:plasma membrane"/>
    <property type="evidence" value="ECO:0007669"/>
    <property type="project" value="UniProtKB-SubCell"/>
</dbReference>
<keyword evidence="8" id="KW-0378">Hydrolase</keyword>
<keyword evidence="10" id="KW-0325">Glycoprotein</keyword>
<keyword evidence="6" id="KW-1003">Cell membrane</keyword>
<keyword evidence="19" id="KW-1185">Reference proteome</keyword>
<evidence type="ECO:0000313" key="19">
    <source>
        <dbReference type="Proteomes" id="UP000625711"/>
    </source>
</evidence>
<dbReference type="SUPFAM" id="SSF53254">
    <property type="entry name" value="Phosphoglycerate mutase-like"/>
    <property type="match status" value="1"/>
</dbReference>
<keyword evidence="16" id="KW-1015">Disulfide bond</keyword>
<evidence type="ECO:0000256" key="3">
    <source>
        <dbReference type="ARBA" id="ARBA00012976"/>
    </source>
</evidence>
<dbReference type="InterPro" id="IPR000560">
    <property type="entry name" value="His_Pase_clade-2"/>
</dbReference>
<feature type="disulfide bond" evidence="16">
    <location>
        <begin position="54"/>
        <end position="385"/>
    </location>
</feature>
<keyword evidence="7 17" id="KW-0732">Signal</keyword>
<dbReference type="Gene3D" id="3.40.50.1240">
    <property type="entry name" value="Phosphoglycerate mutase-like"/>
    <property type="match status" value="1"/>
</dbReference>
<evidence type="ECO:0000313" key="18">
    <source>
        <dbReference type="EMBL" id="KAF7281873.1"/>
    </source>
</evidence>
<evidence type="ECO:0000256" key="5">
    <source>
        <dbReference type="ARBA" id="ARBA00018097"/>
    </source>
</evidence>
<feature type="signal peptide" evidence="17">
    <location>
        <begin position="1"/>
        <end position="19"/>
    </location>
</feature>
<protein>
    <recommendedName>
        <fullName evidence="5">Multiple inositol polyphosphate phosphatase 1</fullName>
        <ecNumber evidence="4">3.1.3.62</ecNumber>
        <ecNumber evidence="3">3.1.3.80</ecNumber>
    </recommendedName>
    <alternativeName>
        <fullName evidence="11">2,3-bisphosphoglycerate 3-phosphatase</fullName>
    </alternativeName>
</protein>
<evidence type="ECO:0000256" key="10">
    <source>
        <dbReference type="ARBA" id="ARBA00023180"/>
    </source>
</evidence>
<evidence type="ECO:0000256" key="1">
    <source>
        <dbReference type="ARBA" id="ARBA00004236"/>
    </source>
</evidence>
<evidence type="ECO:0000256" key="15">
    <source>
        <dbReference type="ARBA" id="ARBA00043832"/>
    </source>
</evidence>
<dbReference type="GO" id="GO:0052745">
    <property type="term" value="F:inositol phosphate phosphatase activity"/>
    <property type="evidence" value="ECO:0007669"/>
    <property type="project" value="TreeGrafter"/>
</dbReference>
<evidence type="ECO:0000256" key="12">
    <source>
        <dbReference type="ARBA" id="ARBA00043668"/>
    </source>
</evidence>
<evidence type="ECO:0000256" key="9">
    <source>
        <dbReference type="ARBA" id="ARBA00023136"/>
    </source>
</evidence>
<evidence type="ECO:0000256" key="7">
    <source>
        <dbReference type="ARBA" id="ARBA00022729"/>
    </source>
</evidence>
<keyword evidence="9" id="KW-0472">Membrane</keyword>
<evidence type="ECO:0000256" key="4">
    <source>
        <dbReference type="ARBA" id="ARBA00013040"/>
    </source>
</evidence>
<dbReference type="EMBL" id="JAACXV010000215">
    <property type="protein sequence ID" value="KAF7281873.1"/>
    <property type="molecule type" value="Genomic_DNA"/>
</dbReference>
<feature type="disulfide bond" evidence="16">
    <location>
        <begin position="405"/>
        <end position="411"/>
    </location>
</feature>
<evidence type="ECO:0000256" key="16">
    <source>
        <dbReference type="PIRSR" id="PIRSR000894-2"/>
    </source>
</evidence>
<name>A0A834IQJ2_RHYFE</name>
<sequence>MNFQAVLLSYFALACVVLSEQCSKEYPFQYYLGTRTPYRLVSNSTFNKIKYEDCKANKAWIVVRHGTRNPSTSNIENIQKQLPKIQELILDNKNFPNDVVKNRDLDLFRKWKSKLDMKDETKLTHEGEEEMLLLAERMQNRFPDVFDDVYSNTTYKFKYTHSQRTKKSAFYFAAGLFGKHTAKDVSFPEPLKNDPILRFYKLCKKWRNEIKSNEKVNGEYIKFTNGPYTTNMVKDFNQRLKLNKELNFFDIYTMYVACGFETAWNKQSKSPWCSLFTKEDLLILEYLEDLKYYWIDGYGHELTYKQACPAIGDMINHLNSSEQFPKVVAYFTHSGTLLKLLAHLGLYKDTEPLTADNFHKMNDRKWKTSLIDSFGTNLAFITFNCNNGHKILALHQENIVRLPPCADTDLCDFNYFMDYYSGSIESCDFNTMCDNTST</sequence>
<dbReference type="EC" id="3.1.3.80" evidence="3"/>
<evidence type="ECO:0000256" key="13">
    <source>
        <dbReference type="ARBA" id="ARBA00043671"/>
    </source>
</evidence>
<dbReference type="OrthoDB" id="6509975at2759"/>
<evidence type="ECO:0000256" key="2">
    <source>
        <dbReference type="ARBA" id="ARBA00008422"/>
    </source>
</evidence>
<comment type="similarity">
    <text evidence="2">Belongs to the histidine acid phosphatase family. MINPP1 subfamily.</text>
</comment>
<evidence type="ECO:0000256" key="17">
    <source>
        <dbReference type="SAM" id="SignalP"/>
    </source>
</evidence>
<evidence type="ECO:0000256" key="11">
    <source>
        <dbReference type="ARBA" id="ARBA00031642"/>
    </source>
</evidence>
<dbReference type="InterPro" id="IPR016274">
    <property type="entry name" value="Histidine_acid_Pase_euk"/>
</dbReference>
<comment type="catalytic activity">
    <reaction evidence="15">
        <text>(2R)-2,3-bisphosphoglycerate + H2O = (2R)-2-phosphoglycerate + phosphate</text>
        <dbReference type="Rhea" id="RHEA:27381"/>
        <dbReference type="ChEBI" id="CHEBI:15377"/>
        <dbReference type="ChEBI" id="CHEBI:43474"/>
        <dbReference type="ChEBI" id="CHEBI:58248"/>
        <dbReference type="ChEBI" id="CHEBI:58289"/>
        <dbReference type="EC" id="3.1.3.80"/>
    </reaction>
    <physiologicalReaction direction="left-to-right" evidence="15">
        <dbReference type="Rhea" id="RHEA:27382"/>
    </physiologicalReaction>
</comment>
<dbReference type="GO" id="GO:0003993">
    <property type="term" value="F:acid phosphatase activity"/>
    <property type="evidence" value="ECO:0007669"/>
    <property type="project" value="TreeGrafter"/>
</dbReference>
<comment type="catalytic activity">
    <reaction evidence="14">
        <text>1D-myo-inositol hexakisphosphate + H2O = 1D-myo-inositol 1,2,4,5,6-pentakisphosphate + phosphate</text>
        <dbReference type="Rhea" id="RHEA:16989"/>
        <dbReference type="ChEBI" id="CHEBI:15377"/>
        <dbReference type="ChEBI" id="CHEBI:43474"/>
        <dbReference type="ChEBI" id="CHEBI:57798"/>
        <dbReference type="ChEBI" id="CHEBI:58130"/>
        <dbReference type="EC" id="3.1.3.62"/>
    </reaction>
    <physiologicalReaction direction="left-to-right" evidence="14">
        <dbReference type="Rhea" id="RHEA:16990"/>
    </physiologicalReaction>
</comment>
<evidence type="ECO:0000256" key="14">
    <source>
        <dbReference type="ARBA" id="ARBA00043691"/>
    </source>
</evidence>
<organism evidence="18 19">
    <name type="scientific">Rhynchophorus ferrugineus</name>
    <name type="common">Red palm weevil</name>
    <name type="synonym">Curculio ferrugineus</name>
    <dbReference type="NCBI Taxonomy" id="354439"/>
    <lineage>
        <taxon>Eukaryota</taxon>
        <taxon>Metazoa</taxon>
        <taxon>Ecdysozoa</taxon>
        <taxon>Arthropoda</taxon>
        <taxon>Hexapoda</taxon>
        <taxon>Insecta</taxon>
        <taxon>Pterygota</taxon>
        <taxon>Neoptera</taxon>
        <taxon>Endopterygota</taxon>
        <taxon>Coleoptera</taxon>
        <taxon>Polyphaga</taxon>
        <taxon>Cucujiformia</taxon>
        <taxon>Curculionidae</taxon>
        <taxon>Dryophthorinae</taxon>
        <taxon>Rhynchophorus</taxon>
    </lineage>
</organism>
<evidence type="ECO:0000256" key="8">
    <source>
        <dbReference type="ARBA" id="ARBA00022801"/>
    </source>
</evidence>
<dbReference type="Proteomes" id="UP000625711">
    <property type="component" value="Unassembled WGS sequence"/>
</dbReference>
<feature type="chain" id="PRO_5032503068" description="Multiple inositol polyphosphate phosphatase 1" evidence="17">
    <location>
        <begin position="20"/>
        <end position="438"/>
    </location>
</feature>
<dbReference type="CDD" id="cd07061">
    <property type="entry name" value="HP_HAP_like"/>
    <property type="match status" value="1"/>
</dbReference>
<dbReference type="Pfam" id="PF00328">
    <property type="entry name" value="His_Phos_2"/>
    <property type="match status" value="1"/>
</dbReference>
<dbReference type="PIRSF" id="PIRSF000894">
    <property type="entry name" value="Acid_phosphatase"/>
    <property type="match status" value="1"/>
</dbReference>
<dbReference type="PANTHER" id="PTHR20963:SF8">
    <property type="entry name" value="MULTIPLE INOSITOL POLYPHOSPHATE PHOSPHATASE 1"/>
    <property type="match status" value="1"/>
</dbReference>
<dbReference type="EC" id="3.1.3.62" evidence="4"/>
<comment type="caution">
    <text evidence="18">The sequence shown here is derived from an EMBL/GenBank/DDBJ whole genome shotgun (WGS) entry which is preliminary data.</text>
</comment>
<gene>
    <name evidence="18" type="ORF">GWI33_004074</name>
</gene>
<dbReference type="PANTHER" id="PTHR20963">
    <property type="entry name" value="MULTIPLE INOSITOL POLYPHOSPHATE PHOSPHATASE-RELATED"/>
    <property type="match status" value="1"/>
</dbReference>
<dbReference type="GO" id="GO:0034417">
    <property type="term" value="F:bisphosphoglycerate 3-phosphatase activity"/>
    <property type="evidence" value="ECO:0007669"/>
    <property type="project" value="UniProtKB-EC"/>
</dbReference>
<accession>A0A834IQJ2</accession>
<comment type="catalytic activity">
    <reaction evidence="12">
        <text>1D-myo-inositol 1,2,5,6-tetrakisphosphate + H2O = 1D-myo-inositol 1,2,6-trisphosphate + phosphate</text>
        <dbReference type="Rhea" id="RHEA:77119"/>
        <dbReference type="ChEBI" id="CHEBI:15377"/>
        <dbReference type="ChEBI" id="CHEBI:43474"/>
        <dbReference type="ChEBI" id="CHEBI:195535"/>
        <dbReference type="ChEBI" id="CHEBI:195537"/>
        <dbReference type="EC" id="3.1.3.62"/>
    </reaction>
    <physiologicalReaction direction="left-to-right" evidence="12">
        <dbReference type="Rhea" id="RHEA:77120"/>
    </physiologicalReaction>
</comment>
<comment type="subcellular location">
    <subcellularLocation>
        <location evidence="1">Cell membrane</location>
    </subcellularLocation>
</comment>
<dbReference type="InterPro" id="IPR029033">
    <property type="entry name" value="His_PPase_superfam"/>
</dbReference>
<reference evidence="18" key="1">
    <citation type="submission" date="2020-08" db="EMBL/GenBank/DDBJ databases">
        <title>Genome sequencing and assembly of the red palm weevil Rhynchophorus ferrugineus.</title>
        <authorList>
            <person name="Dias G.B."/>
            <person name="Bergman C.M."/>
            <person name="Manee M."/>
        </authorList>
    </citation>
    <scope>NUCLEOTIDE SEQUENCE</scope>
    <source>
        <strain evidence="18">AA-2017</strain>
        <tissue evidence="18">Whole larva</tissue>
    </source>
</reference>
<feature type="disulfide bond" evidence="16">
    <location>
        <begin position="258"/>
        <end position="273"/>
    </location>
</feature>
<proteinExistence type="inferred from homology"/>
<comment type="catalytic activity">
    <reaction evidence="13">
        <text>1D-myo-inositol 1,2,4,5,6-pentakisphosphate + H2O = 1D-myo-inositol 1,2,5,6-tetrakisphosphate + phosphate</text>
        <dbReference type="Rhea" id="RHEA:77115"/>
        <dbReference type="ChEBI" id="CHEBI:15377"/>
        <dbReference type="ChEBI" id="CHEBI:43474"/>
        <dbReference type="ChEBI" id="CHEBI:57798"/>
        <dbReference type="ChEBI" id="CHEBI:195535"/>
        <dbReference type="EC" id="3.1.3.62"/>
    </reaction>
    <physiologicalReaction direction="left-to-right" evidence="13">
        <dbReference type="Rhea" id="RHEA:77116"/>
    </physiologicalReaction>
</comment>
<dbReference type="AlphaFoldDB" id="A0A834IQJ2"/>
<dbReference type="FunFam" id="3.40.50.1240:FF:000014">
    <property type="entry name" value="Multiple inositol polyphosphate phosphatase 1"/>
    <property type="match status" value="1"/>
</dbReference>
<evidence type="ECO:0000256" key="6">
    <source>
        <dbReference type="ARBA" id="ARBA00022475"/>
    </source>
</evidence>